<proteinExistence type="predicted"/>
<keyword evidence="1" id="KW-0479">Metal-binding</keyword>
<feature type="compositionally biased region" description="Polar residues" evidence="4">
    <location>
        <begin position="415"/>
        <end position="428"/>
    </location>
</feature>
<feature type="region of interest" description="Disordered" evidence="4">
    <location>
        <begin position="410"/>
        <end position="495"/>
    </location>
</feature>
<keyword evidence="3" id="KW-0862">Zinc</keyword>
<dbReference type="AlphaFoldDB" id="A0AAN9VBG1"/>
<evidence type="ECO:0000313" key="7">
    <source>
        <dbReference type="Proteomes" id="UP001378592"/>
    </source>
</evidence>
<feature type="compositionally biased region" description="Basic and acidic residues" evidence="4">
    <location>
        <begin position="485"/>
        <end position="495"/>
    </location>
</feature>
<dbReference type="PANTHER" id="PTHR16295">
    <property type="entry name" value="TRAF-TYPE ZINC FINGER PROTEIN-RELATED"/>
    <property type="match status" value="1"/>
</dbReference>
<dbReference type="GO" id="GO:0008270">
    <property type="term" value="F:zinc ion binding"/>
    <property type="evidence" value="ECO:0007669"/>
    <property type="project" value="UniProtKB-KW"/>
</dbReference>
<gene>
    <name evidence="6" type="ORF">R5R35_012833</name>
</gene>
<dbReference type="Gene3D" id="3.30.40.10">
    <property type="entry name" value="Zinc/RING finger domain, C3HC4 (zinc finger)"/>
    <property type="match status" value="1"/>
</dbReference>
<dbReference type="Proteomes" id="UP001378592">
    <property type="component" value="Unassembled WGS sequence"/>
</dbReference>
<evidence type="ECO:0000256" key="2">
    <source>
        <dbReference type="ARBA" id="ARBA00022771"/>
    </source>
</evidence>
<evidence type="ECO:0000256" key="1">
    <source>
        <dbReference type="ARBA" id="ARBA00022723"/>
    </source>
</evidence>
<evidence type="ECO:0000259" key="5">
    <source>
        <dbReference type="Pfam" id="PF21366"/>
    </source>
</evidence>
<dbReference type="Pfam" id="PF21366">
    <property type="entry name" value="TRAFD1-XIAF1_ZnF"/>
    <property type="match status" value="1"/>
</dbReference>
<feature type="region of interest" description="Disordered" evidence="4">
    <location>
        <begin position="363"/>
        <end position="391"/>
    </location>
</feature>
<reference evidence="6 7" key="1">
    <citation type="submission" date="2024-03" db="EMBL/GenBank/DDBJ databases">
        <title>The genome assembly and annotation of the cricket Gryllus longicercus Weissman &amp; Gray.</title>
        <authorList>
            <person name="Szrajer S."/>
            <person name="Gray D."/>
            <person name="Ylla G."/>
        </authorList>
    </citation>
    <scope>NUCLEOTIDE SEQUENCE [LARGE SCALE GENOMIC DNA]</scope>
    <source>
        <strain evidence="6">DAG 2021-001</strain>
        <tissue evidence="6">Whole body minus gut</tissue>
    </source>
</reference>
<comment type="caution">
    <text evidence="6">The sequence shown here is derived from an EMBL/GenBank/DDBJ whole genome shotgun (WGS) entry which is preliminary data.</text>
</comment>
<dbReference type="InterPro" id="IPR051986">
    <property type="entry name" value="Innate_Immune_Apopt_Reg"/>
</dbReference>
<dbReference type="PANTHER" id="PTHR16295:SF10">
    <property type="entry name" value="EXPRESSED PROTEIN"/>
    <property type="match status" value="1"/>
</dbReference>
<feature type="domain" description="TRAFD1/XAF1 zinc finger" evidence="5">
    <location>
        <begin position="98"/>
        <end position="128"/>
    </location>
</feature>
<name>A0AAN9VBG1_9ORTH</name>
<sequence length="495" mass="54519">MNEPEVKFCSNCKHEVPSGNFMMHHIHCQRKLAFCQKCDEPIPHSEFAAHNSNFHVIVSCPDCGQQMEKINVAEHQISDCSHRSICCAFCHIEVEAFELLEHENYCGSRTERCEECGEFVMLKYQQLHQDSNHGFLKLEDEPGPTPLWSASRTTPSVLNDLSRQRKISNASQDTTRPTSALNRLSPSKRTNDMPQVNSATTVSKPKALHKTTLPQRNKHDDDTVDLDLLLALRLQDQENSHLTTISAPSAPPEREYHDTGVGGELVALPCEFCEAMIPANQLVLHETGCRPHLTQLVVPPANKVRNEPEISEEEGLPCEFCGDLFPPHLLLSHEDSCEVTAALQESMHVNKLGISPSAAHGIKKRVNKDPPSGPLFPTRSKLSASSYESEDRNPYLMEVRAALKKPTANVLPLGSRQNSSSEYTSPGSGLSRADLPSSPCVNGYARHSVSTGAVPKQKAGKHSGICEVPQEIPRTSSSSLNSSSRQKELGNDSSS</sequence>
<evidence type="ECO:0000313" key="6">
    <source>
        <dbReference type="EMBL" id="KAK7793190.1"/>
    </source>
</evidence>
<keyword evidence="2" id="KW-0863">Zinc-finger</keyword>
<evidence type="ECO:0000256" key="3">
    <source>
        <dbReference type="ARBA" id="ARBA00022833"/>
    </source>
</evidence>
<organism evidence="6 7">
    <name type="scientific">Gryllus longicercus</name>
    <dbReference type="NCBI Taxonomy" id="2509291"/>
    <lineage>
        <taxon>Eukaryota</taxon>
        <taxon>Metazoa</taxon>
        <taxon>Ecdysozoa</taxon>
        <taxon>Arthropoda</taxon>
        <taxon>Hexapoda</taxon>
        <taxon>Insecta</taxon>
        <taxon>Pterygota</taxon>
        <taxon>Neoptera</taxon>
        <taxon>Polyneoptera</taxon>
        <taxon>Orthoptera</taxon>
        <taxon>Ensifera</taxon>
        <taxon>Gryllidea</taxon>
        <taxon>Grylloidea</taxon>
        <taxon>Gryllidae</taxon>
        <taxon>Gryllinae</taxon>
        <taxon>Gryllus</taxon>
    </lineage>
</organism>
<keyword evidence="7" id="KW-1185">Reference proteome</keyword>
<dbReference type="EMBL" id="JAZDUA010000398">
    <property type="protein sequence ID" value="KAK7793190.1"/>
    <property type="molecule type" value="Genomic_DNA"/>
</dbReference>
<protein>
    <recommendedName>
        <fullName evidence="5">TRAFD1/XAF1 zinc finger domain-containing protein</fullName>
    </recommendedName>
</protein>
<accession>A0AAN9VBG1</accession>
<feature type="compositionally biased region" description="Polar residues" evidence="4">
    <location>
        <begin position="148"/>
        <end position="203"/>
    </location>
</feature>
<feature type="region of interest" description="Disordered" evidence="4">
    <location>
        <begin position="135"/>
        <end position="203"/>
    </location>
</feature>
<dbReference type="GO" id="GO:0005739">
    <property type="term" value="C:mitochondrion"/>
    <property type="evidence" value="ECO:0007669"/>
    <property type="project" value="TreeGrafter"/>
</dbReference>
<evidence type="ECO:0000256" key="4">
    <source>
        <dbReference type="SAM" id="MobiDB-lite"/>
    </source>
</evidence>
<dbReference type="InterPro" id="IPR013083">
    <property type="entry name" value="Znf_RING/FYVE/PHD"/>
</dbReference>
<dbReference type="InterPro" id="IPR049439">
    <property type="entry name" value="TRAFD1-XIAF1_Znf"/>
</dbReference>